<evidence type="ECO:0000256" key="1">
    <source>
        <dbReference type="ARBA" id="ARBA00000832"/>
    </source>
</evidence>
<dbReference type="Pfam" id="PF01182">
    <property type="entry name" value="Glucosamine_iso"/>
    <property type="match status" value="1"/>
</dbReference>
<proteinExistence type="inferred from homology"/>
<sequence>MMAPRTEIFADPQDTALAAADWIAGLIAAHEGTFRIALSGGSTPRLLFGELSLRRIDWSKVVFYWIDERFVPHDHPDSNYRMAQETLLSHISVKPEQIRPMPVGGHADDAAALYEAELKDDYGAETLDPARPLFDLVLIGLGSDGHICSLFPNNPVLDEKTKWVAAVPTGRPEVRLTLTYPCVESSRITAFLVTGSDKAEAVRRVRAGDHDLPGGRLKPVGDVVWLLDQKAASLL</sequence>
<dbReference type="GO" id="GO:0005975">
    <property type="term" value="P:carbohydrate metabolic process"/>
    <property type="evidence" value="ECO:0007669"/>
    <property type="project" value="UniProtKB-UniRule"/>
</dbReference>
<accession>A0A846N2D6</accession>
<protein>
    <recommendedName>
        <fullName evidence="6 7">6-phosphogluconolactonase</fullName>
        <shortName evidence="7">6PGL</shortName>
        <ecNumber evidence="5 7">3.1.1.31</ecNumber>
    </recommendedName>
</protein>
<evidence type="ECO:0000313" key="9">
    <source>
        <dbReference type="EMBL" id="NIK89260.1"/>
    </source>
</evidence>
<evidence type="ECO:0000256" key="3">
    <source>
        <dbReference type="ARBA" id="ARBA00004961"/>
    </source>
</evidence>
<dbReference type="PANTHER" id="PTHR11054:SF0">
    <property type="entry name" value="6-PHOSPHOGLUCONOLACTONASE"/>
    <property type="match status" value="1"/>
</dbReference>
<dbReference type="InterPro" id="IPR005900">
    <property type="entry name" value="6-phosphogluconolactonase_DevB"/>
</dbReference>
<comment type="function">
    <text evidence="2 7">Hydrolysis of 6-phosphogluconolactone to 6-phosphogluconate.</text>
</comment>
<evidence type="ECO:0000256" key="4">
    <source>
        <dbReference type="ARBA" id="ARBA00010662"/>
    </source>
</evidence>
<dbReference type="InterPro" id="IPR039104">
    <property type="entry name" value="6PGL"/>
</dbReference>
<keyword evidence="10" id="KW-1185">Reference proteome</keyword>
<dbReference type="GO" id="GO:0006098">
    <property type="term" value="P:pentose-phosphate shunt"/>
    <property type="evidence" value="ECO:0007669"/>
    <property type="project" value="UniProtKB-UniPathway"/>
</dbReference>
<gene>
    <name evidence="7" type="primary">pgl</name>
    <name evidence="9" type="ORF">FHS83_002578</name>
</gene>
<evidence type="ECO:0000256" key="2">
    <source>
        <dbReference type="ARBA" id="ARBA00002681"/>
    </source>
</evidence>
<dbReference type="RefSeq" id="WP_167083364.1">
    <property type="nucleotide sequence ID" value="NZ_BAAADC010000001.1"/>
</dbReference>
<dbReference type="EC" id="3.1.1.31" evidence="5 7"/>
<keyword evidence="7 9" id="KW-0378">Hydrolase</keyword>
<evidence type="ECO:0000256" key="7">
    <source>
        <dbReference type="RuleBase" id="RU365095"/>
    </source>
</evidence>
<evidence type="ECO:0000256" key="5">
    <source>
        <dbReference type="ARBA" id="ARBA00013198"/>
    </source>
</evidence>
<comment type="caution">
    <text evidence="9">The sequence shown here is derived from an EMBL/GenBank/DDBJ whole genome shotgun (WGS) entry which is preliminary data.</text>
</comment>
<dbReference type="GO" id="GO:0017057">
    <property type="term" value="F:6-phosphogluconolactonase activity"/>
    <property type="evidence" value="ECO:0007669"/>
    <property type="project" value="UniProtKB-UniRule"/>
</dbReference>
<evidence type="ECO:0000313" key="10">
    <source>
        <dbReference type="Proteomes" id="UP000570514"/>
    </source>
</evidence>
<dbReference type="AlphaFoldDB" id="A0A846N2D6"/>
<evidence type="ECO:0000256" key="6">
    <source>
        <dbReference type="ARBA" id="ARBA00020337"/>
    </source>
</evidence>
<evidence type="ECO:0000259" key="8">
    <source>
        <dbReference type="Pfam" id="PF01182"/>
    </source>
</evidence>
<comment type="pathway">
    <text evidence="3 7">Carbohydrate degradation; pentose phosphate pathway; D-ribulose 5-phosphate from D-glucose 6-phosphate (oxidative stage): step 2/3.</text>
</comment>
<name>A0A846N2D6_9PROT</name>
<dbReference type="CDD" id="cd01400">
    <property type="entry name" value="6PGL"/>
    <property type="match status" value="1"/>
</dbReference>
<dbReference type="Gene3D" id="3.40.50.1360">
    <property type="match status" value="1"/>
</dbReference>
<dbReference type="NCBIfam" id="TIGR01198">
    <property type="entry name" value="pgl"/>
    <property type="match status" value="1"/>
</dbReference>
<dbReference type="PANTHER" id="PTHR11054">
    <property type="entry name" value="6-PHOSPHOGLUCONOLACTONASE"/>
    <property type="match status" value="1"/>
</dbReference>
<dbReference type="EMBL" id="JAASRM010000001">
    <property type="protein sequence ID" value="NIK89260.1"/>
    <property type="molecule type" value="Genomic_DNA"/>
</dbReference>
<dbReference type="InterPro" id="IPR037171">
    <property type="entry name" value="NagB/RpiA_transferase-like"/>
</dbReference>
<dbReference type="UniPathway" id="UPA00115">
    <property type="reaction ID" value="UER00409"/>
</dbReference>
<dbReference type="Proteomes" id="UP000570514">
    <property type="component" value="Unassembled WGS sequence"/>
</dbReference>
<dbReference type="SUPFAM" id="SSF100950">
    <property type="entry name" value="NagB/RpiA/CoA transferase-like"/>
    <property type="match status" value="1"/>
</dbReference>
<comment type="catalytic activity">
    <reaction evidence="1 7">
        <text>6-phospho-D-glucono-1,5-lactone + H2O = 6-phospho-D-gluconate + H(+)</text>
        <dbReference type="Rhea" id="RHEA:12556"/>
        <dbReference type="ChEBI" id="CHEBI:15377"/>
        <dbReference type="ChEBI" id="CHEBI:15378"/>
        <dbReference type="ChEBI" id="CHEBI:57955"/>
        <dbReference type="ChEBI" id="CHEBI:58759"/>
        <dbReference type="EC" id="3.1.1.31"/>
    </reaction>
</comment>
<organism evidence="9 10">
    <name type="scientific">Rhizomicrobium palustre</name>
    <dbReference type="NCBI Taxonomy" id="189966"/>
    <lineage>
        <taxon>Bacteria</taxon>
        <taxon>Pseudomonadati</taxon>
        <taxon>Pseudomonadota</taxon>
        <taxon>Alphaproteobacteria</taxon>
        <taxon>Micropepsales</taxon>
        <taxon>Micropepsaceae</taxon>
        <taxon>Rhizomicrobium</taxon>
    </lineage>
</organism>
<reference evidence="9 10" key="1">
    <citation type="submission" date="2020-03" db="EMBL/GenBank/DDBJ databases">
        <title>Genomic Encyclopedia of Type Strains, Phase IV (KMG-IV): sequencing the most valuable type-strain genomes for metagenomic binning, comparative biology and taxonomic classification.</title>
        <authorList>
            <person name="Goeker M."/>
        </authorList>
    </citation>
    <scope>NUCLEOTIDE SEQUENCE [LARGE SCALE GENOMIC DNA]</scope>
    <source>
        <strain evidence="9 10">DSM 19867</strain>
    </source>
</reference>
<dbReference type="InterPro" id="IPR006148">
    <property type="entry name" value="Glc/Gal-6P_isomerase"/>
</dbReference>
<comment type="similarity">
    <text evidence="4 7">Belongs to the glucosamine/galactosamine-6-phosphate isomerase family. 6-phosphogluconolactonase subfamily.</text>
</comment>
<feature type="domain" description="Glucosamine/galactosamine-6-phosphate isomerase" evidence="8">
    <location>
        <begin position="11"/>
        <end position="225"/>
    </location>
</feature>